<proteinExistence type="predicted"/>
<dbReference type="Proteomes" id="UP000249794">
    <property type="component" value="Unassembled WGS sequence"/>
</dbReference>
<gene>
    <name evidence="2" type="ORF">DCF15_19155</name>
</gene>
<evidence type="ECO:0000313" key="2">
    <source>
        <dbReference type="EMBL" id="PZO47311.1"/>
    </source>
</evidence>
<organism evidence="2 3">
    <name type="scientific">Phormidesmis priestleyi</name>
    <dbReference type="NCBI Taxonomy" id="268141"/>
    <lineage>
        <taxon>Bacteria</taxon>
        <taxon>Bacillati</taxon>
        <taxon>Cyanobacteriota</taxon>
        <taxon>Cyanophyceae</taxon>
        <taxon>Leptolyngbyales</taxon>
        <taxon>Leptolyngbyaceae</taxon>
        <taxon>Phormidesmis</taxon>
    </lineage>
</organism>
<protein>
    <recommendedName>
        <fullName evidence="4">TonB C-terminal domain-containing protein</fullName>
    </recommendedName>
</protein>
<feature type="region of interest" description="Disordered" evidence="1">
    <location>
        <begin position="48"/>
        <end position="171"/>
    </location>
</feature>
<dbReference type="AlphaFoldDB" id="A0A2W4YJF9"/>
<feature type="compositionally biased region" description="Low complexity" evidence="1">
    <location>
        <begin position="127"/>
        <end position="143"/>
    </location>
</feature>
<reference evidence="2 3" key="2">
    <citation type="submission" date="2018-06" db="EMBL/GenBank/DDBJ databases">
        <title>Metagenomic assembly of (sub)arctic Cyanobacteria and their associated microbiome from non-axenic cultures.</title>
        <authorList>
            <person name="Baurain D."/>
        </authorList>
    </citation>
    <scope>NUCLEOTIDE SEQUENCE [LARGE SCALE GENOMIC DNA]</scope>
    <source>
        <strain evidence="2">ULC027bin1</strain>
    </source>
</reference>
<comment type="caution">
    <text evidence="2">The sequence shown here is derived from an EMBL/GenBank/DDBJ whole genome shotgun (WGS) entry which is preliminary data.</text>
</comment>
<evidence type="ECO:0000313" key="3">
    <source>
        <dbReference type="Proteomes" id="UP000249794"/>
    </source>
</evidence>
<dbReference type="EMBL" id="QBMP01000277">
    <property type="protein sequence ID" value="PZO47311.1"/>
    <property type="molecule type" value="Genomic_DNA"/>
</dbReference>
<sequence>MKVAKFIYPMLLVALGLHGLALFVPIGGASEPTPEEVAVDDVKVPKGAADEAVPGPLPVPDPNVSTGTPKAAGEDTDNVAPPTFSAVRPALRVATRSSTPRSAAGRPVTISRRAPTNSQPSAPPSTPNSASLGSSANAPAAAAEIPVLSPSNTASDNRNRPSANNATANNVTSNVAAGNATANNSATRAIATISEALKKFRDDLSQEIAYNPEHTDLEGAADRRDQWLSSINQQASAATIETLEPTPALEIANLAYPINESKQPDRHSFKLCLDQPPHDAEVGILFDSQGNVARTPKIIRSTGYAALNNEILAAIAAYDNFPTERDSKAYTLIVKVEYSKDECVSLPKLMSSVPLL</sequence>
<feature type="compositionally biased region" description="Polar residues" evidence="1">
    <location>
        <begin position="149"/>
        <end position="162"/>
    </location>
</feature>
<evidence type="ECO:0008006" key="4">
    <source>
        <dbReference type="Google" id="ProtNLM"/>
    </source>
</evidence>
<evidence type="ECO:0000256" key="1">
    <source>
        <dbReference type="SAM" id="MobiDB-lite"/>
    </source>
</evidence>
<reference evidence="3" key="1">
    <citation type="submission" date="2018-04" db="EMBL/GenBank/DDBJ databases">
        <authorList>
            <person name="Cornet L."/>
        </authorList>
    </citation>
    <scope>NUCLEOTIDE SEQUENCE [LARGE SCALE GENOMIC DNA]</scope>
</reference>
<accession>A0A2W4YJF9</accession>
<name>A0A2W4YJF9_9CYAN</name>